<feature type="compositionally biased region" description="Basic and acidic residues" evidence="1">
    <location>
        <begin position="273"/>
        <end position="284"/>
    </location>
</feature>
<accession>A0ABR0B107</accession>
<comment type="caution">
    <text evidence="2">The sequence shown here is derived from an EMBL/GenBank/DDBJ whole genome shotgun (WGS) entry which is preliminary data.</text>
</comment>
<protein>
    <recommendedName>
        <fullName evidence="4">RRM domain-containing protein</fullName>
    </recommendedName>
</protein>
<feature type="compositionally biased region" description="Polar residues" evidence="1">
    <location>
        <begin position="422"/>
        <end position="456"/>
    </location>
</feature>
<dbReference type="EMBL" id="JAOYFB010000039">
    <property type="protein sequence ID" value="KAK4031063.1"/>
    <property type="molecule type" value="Genomic_DNA"/>
</dbReference>
<feature type="compositionally biased region" description="Polar residues" evidence="1">
    <location>
        <begin position="478"/>
        <end position="489"/>
    </location>
</feature>
<reference evidence="2 3" key="1">
    <citation type="journal article" date="2023" name="Nucleic Acids Res.">
        <title>The hologenome of Daphnia magna reveals possible DNA methylation and microbiome-mediated evolution of the host genome.</title>
        <authorList>
            <person name="Chaturvedi A."/>
            <person name="Li X."/>
            <person name="Dhandapani V."/>
            <person name="Marshall H."/>
            <person name="Kissane S."/>
            <person name="Cuenca-Cambronero M."/>
            <person name="Asole G."/>
            <person name="Calvet F."/>
            <person name="Ruiz-Romero M."/>
            <person name="Marangio P."/>
            <person name="Guigo R."/>
            <person name="Rago D."/>
            <person name="Mirbahai L."/>
            <person name="Eastwood N."/>
            <person name="Colbourne J.K."/>
            <person name="Zhou J."/>
            <person name="Mallon E."/>
            <person name="Orsini L."/>
        </authorList>
    </citation>
    <scope>NUCLEOTIDE SEQUENCE [LARGE SCALE GENOMIC DNA]</scope>
    <source>
        <strain evidence="2">LRV0_1</strain>
    </source>
</reference>
<keyword evidence="3" id="KW-1185">Reference proteome</keyword>
<feature type="compositionally biased region" description="Acidic residues" evidence="1">
    <location>
        <begin position="285"/>
        <end position="299"/>
    </location>
</feature>
<feature type="compositionally biased region" description="Polar residues" evidence="1">
    <location>
        <begin position="300"/>
        <end position="319"/>
    </location>
</feature>
<feature type="region of interest" description="Disordered" evidence="1">
    <location>
        <begin position="414"/>
        <end position="456"/>
    </location>
</feature>
<organism evidence="2 3">
    <name type="scientific">Daphnia magna</name>
    <dbReference type="NCBI Taxonomy" id="35525"/>
    <lineage>
        <taxon>Eukaryota</taxon>
        <taxon>Metazoa</taxon>
        <taxon>Ecdysozoa</taxon>
        <taxon>Arthropoda</taxon>
        <taxon>Crustacea</taxon>
        <taxon>Branchiopoda</taxon>
        <taxon>Diplostraca</taxon>
        <taxon>Cladocera</taxon>
        <taxon>Anomopoda</taxon>
        <taxon>Daphniidae</taxon>
        <taxon>Daphnia</taxon>
    </lineage>
</organism>
<gene>
    <name evidence="2" type="ORF">OUZ56_024574</name>
</gene>
<feature type="region of interest" description="Disordered" evidence="1">
    <location>
        <begin position="469"/>
        <end position="489"/>
    </location>
</feature>
<evidence type="ECO:0000256" key="1">
    <source>
        <dbReference type="SAM" id="MobiDB-lite"/>
    </source>
</evidence>
<evidence type="ECO:0000313" key="3">
    <source>
        <dbReference type="Proteomes" id="UP001234178"/>
    </source>
</evidence>
<feature type="region of interest" description="Disordered" evidence="1">
    <location>
        <begin position="267"/>
        <end position="322"/>
    </location>
</feature>
<evidence type="ECO:0008006" key="4">
    <source>
        <dbReference type="Google" id="ProtNLM"/>
    </source>
</evidence>
<name>A0ABR0B107_9CRUS</name>
<sequence>MGTESPDVWPRTAEISFGNTEVTRHEFYECFEHDSNESDSIFDAVSRLPGRAFCVFRIGFKTVKDHIEFLNKFSAKESVVISGKEVRIRVRDRSVNLVRVRIQHFKFDDDLSLLNKRLREFGVISRVFWDTYQDRSLPRWNGIKTGVVNVDMEIHKGIPSFITFGSYKDPLMVSYAGQMHTCRMCDSPTHVLANCPKQPRSLTTLSTILKGPMGTRSYSSVLTNRGTVKIVRKPQETGPTGGGKMPIAPTVDLDSFPELGQRSTMSPVVVFDKAPEDPISKSDEAESLSDTDSDAEDTSCVDSSVVSYSRRGNSGTNKNNQKKESYCLFPFPVEEAEEIESDVARLVELGSPTREVSVSIPGVDTNYFPTFTGGDDVPPDTIAPGVPSIPSMIDQMDNDVDEEMDATELCSVSNPEEDFSFSDGSIQPGQRSLDSQKASHVSETQESLGVPLSTQSTSIADKTLKAMEVVRRKKGNDNKTQSPKPNFKF</sequence>
<dbReference type="Proteomes" id="UP001234178">
    <property type="component" value="Unassembled WGS sequence"/>
</dbReference>
<proteinExistence type="predicted"/>
<evidence type="ECO:0000313" key="2">
    <source>
        <dbReference type="EMBL" id="KAK4031063.1"/>
    </source>
</evidence>